<feature type="region of interest" description="Disordered" evidence="1">
    <location>
        <begin position="192"/>
        <end position="240"/>
    </location>
</feature>
<proteinExistence type="predicted"/>
<name>A0A9Q1IFH5_SYNKA</name>
<evidence type="ECO:0000256" key="1">
    <source>
        <dbReference type="SAM" id="MobiDB-lite"/>
    </source>
</evidence>
<dbReference type="Proteomes" id="UP001152622">
    <property type="component" value="Chromosome 18"/>
</dbReference>
<accession>A0A9Q1IFH5</accession>
<evidence type="ECO:0000313" key="3">
    <source>
        <dbReference type="Proteomes" id="UP001152622"/>
    </source>
</evidence>
<keyword evidence="3" id="KW-1185">Reference proteome</keyword>
<reference evidence="2" key="1">
    <citation type="journal article" date="2023" name="Science">
        <title>Genome structures resolve the early diversification of teleost fishes.</title>
        <authorList>
            <person name="Parey E."/>
            <person name="Louis A."/>
            <person name="Montfort J."/>
            <person name="Bouchez O."/>
            <person name="Roques C."/>
            <person name="Iampietro C."/>
            <person name="Lluch J."/>
            <person name="Castinel A."/>
            <person name="Donnadieu C."/>
            <person name="Desvignes T."/>
            <person name="Floi Bucao C."/>
            <person name="Jouanno E."/>
            <person name="Wen M."/>
            <person name="Mejri S."/>
            <person name="Dirks R."/>
            <person name="Jansen H."/>
            <person name="Henkel C."/>
            <person name="Chen W.J."/>
            <person name="Zahm M."/>
            <person name="Cabau C."/>
            <person name="Klopp C."/>
            <person name="Thompson A.W."/>
            <person name="Robinson-Rechavi M."/>
            <person name="Braasch I."/>
            <person name="Lecointre G."/>
            <person name="Bobe J."/>
            <person name="Postlethwait J.H."/>
            <person name="Berthelot C."/>
            <person name="Roest Crollius H."/>
            <person name="Guiguen Y."/>
        </authorList>
    </citation>
    <scope>NUCLEOTIDE SEQUENCE</scope>
    <source>
        <strain evidence="2">WJC10195</strain>
    </source>
</reference>
<protein>
    <submittedName>
        <fullName evidence="2">Uncharacterized protein</fullName>
    </submittedName>
</protein>
<dbReference type="EMBL" id="JAINUF010000018">
    <property type="protein sequence ID" value="KAJ8337621.1"/>
    <property type="molecule type" value="Genomic_DNA"/>
</dbReference>
<dbReference type="OrthoDB" id="10058284at2759"/>
<dbReference type="AlphaFoldDB" id="A0A9Q1IFH5"/>
<comment type="caution">
    <text evidence="2">The sequence shown here is derived from an EMBL/GenBank/DDBJ whole genome shotgun (WGS) entry which is preliminary data.</text>
</comment>
<feature type="compositionally biased region" description="Basic and acidic residues" evidence="1">
    <location>
        <begin position="192"/>
        <end position="207"/>
    </location>
</feature>
<sequence>MFGGSRRHAERVKSASAPAGRVSAEAVGSAVSAAVKPKRRSALGFPPSLDGSRGGVIAEAGFLGRLTFDPLDTCKRWDETLVTAVITAVLTIRKLHPPPSLTTLLTSQIHSVALKRIMVNTGGVFALSVEWHACGRRFMGRGLRTVFWVRRLAVEVEVSGGNWSHCGGGKRPGNVRSLPWRPAALRVDHVAEKGSERERANRIHDRPLPPSQKIASAHRHSHSQIAHSLTSPDPHESTVPSINNLIPSSSFFVQYATIDHAISVIKLAGRGSWLNRG</sequence>
<gene>
    <name evidence="2" type="ORF">SKAU_G00365870</name>
</gene>
<evidence type="ECO:0000313" key="2">
    <source>
        <dbReference type="EMBL" id="KAJ8337621.1"/>
    </source>
</evidence>
<organism evidence="2 3">
    <name type="scientific">Synaphobranchus kaupii</name>
    <name type="common">Kaup's arrowtooth eel</name>
    <dbReference type="NCBI Taxonomy" id="118154"/>
    <lineage>
        <taxon>Eukaryota</taxon>
        <taxon>Metazoa</taxon>
        <taxon>Chordata</taxon>
        <taxon>Craniata</taxon>
        <taxon>Vertebrata</taxon>
        <taxon>Euteleostomi</taxon>
        <taxon>Actinopterygii</taxon>
        <taxon>Neopterygii</taxon>
        <taxon>Teleostei</taxon>
        <taxon>Anguilliformes</taxon>
        <taxon>Synaphobranchidae</taxon>
        <taxon>Synaphobranchus</taxon>
    </lineage>
</organism>